<reference evidence="1 2" key="1">
    <citation type="journal article" date="2019" name="Int. J. Syst. Evol. Microbiol.">
        <title>The Global Catalogue of Microorganisms (GCM) 10K type strain sequencing project: providing services to taxonomists for standard genome sequencing and annotation.</title>
        <authorList>
            <consortium name="The Broad Institute Genomics Platform"/>
            <consortium name="The Broad Institute Genome Sequencing Center for Infectious Disease"/>
            <person name="Wu L."/>
            <person name="Ma J."/>
        </authorList>
    </citation>
    <scope>NUCLEOTIDE SEQUENCE [LARGE SCALE GENOMIC DNA]</scope>
    <source>
        <strain evidence="1 2">JCM 16013</strain>
    </source>
</reference>
<dbReference type="Proteomes" id="UP001499854">
    <property type="component" value="Unassembled WGS sequence"/>
</dbReference>
<evidence type="ECO:0008006" key="3">
    <source>
        <dbReference type="Google" id="ProtNLM"/>
    </source>
</evidence>
<dbReference type="RefSeq" id="WP_344663198.1">
    <property type="nucleotide sequence ID" value="NZ_BAAAQM010000102.1"/>
</dbReference>
<name>A0ABN2TFQ1_9ACTN</name>
<dbReference type="EMBL" id="BAAAQM010000102">
    <property type="protein sequence ID" value="GAA2007928.1"/>
    <property type="molecule type" value="Genomic_DNA"/>
</dbReference>
<sequence>MARVSPLKKTVRDMILSMAVISLPIVAIVKWFPHDSKKPEDAAQTVDYTIPLDQARRDPDLPFTALAPTPVPAGWRATSVHADFTPGERLRWELGFLTPEKQYVALDQVSGGQGVDSVLEAQAPDATKVSGAAGKVSAGGFDWQVYATPDGKRHALVRTTPPTGSTAAAAAGPVGVVVSGTVGVAELTSFAGDLK</sequence>
<keyword evidence="2" id="KW-1185">Reference proteome</keyword>
<gene>
    <name evidence="1" type="ORF">GCM10009838_87880</name>
</gene>
<dbReference type="Pfam" id="PF14030">
    <property type="entry name" value="DUF4245"/>
    <property type="match status" value="1"/>
</dbReference>
<comment type="caution">
    <text evidence="1">The sequence shown here is derived from an EMBL/GenBank/DDBJ whole genome shotgun (WGS) entry which is preliminary data.</text>
</comment>
<evidence type="ECO:0000313" key="1">
    <source>
        <dbReference type="EMBL" id="GAA2007928.1"/>
    </source>
</evidence>
<proteinExistence type="predicted"/>
<accession>A0ABN2TFQ1</accession>
<evidence type="ECO:0000313" key="2">
    <source>
        <dbReference type="Proteomes" id="UP001499854"/>
    </source>
</evidence>
<dbReference type="InterPro" id="IPR025339">
    <property type="entry name" value="DUF4245"/>
</dbReference>
<organism evidence="1 2">
    <name type="scientific">Catenulispora subtropica</name>
    <dbReference type="NCBI Taxonomy" id="450798"/>
    <lineage>
        <taxon>Bacteria</taxon>
        <taxon>Bacillati</taxon>
        <taxon>Actinomycetota</taxon>
        <taxon>Actinomycetes</taxon>
        <taxon>Catenulisporales</taxon>
        <taxon>Catenulisporaceae</taxon>
        <taxon>Catenulispora</taxon>
    </lineage>
</organism>
<protein>
    <recommendedName>
        <fullName evidence="3">DUF4245 domain-containing protein</fullName>
    </recommendedName>
</protein>